<dbReference type="RefSeq" id="WP_073429170.1">
    <property type="nucleotide sequence ID" value="NZ_CADFGY010000051.1"/>
</dbReference>
<feature type="transmembrane region" description="Helical" evidence="1">
    <location>
        <begin position="12"/>
        <end position="32"/>
    </location>
</feature>
<sequence>MSVSSYTDRFIRNLIVSGLVACWTVLAVFFFAPDLPALDNAAPAIVVAVAAGVAAFILLSGPVLLGQVPGARRSIFRDPETDQAAWRGRLIGFVLGLLLGVAVQGI</sequence>
<dbReference type="AlphaFoldDB" id="A0A1M6PJZ0"/>
<evidence type="ECO:0000313" key="3">
    <source>
        <dbReference type="Proteomes" id="UP000184395"/>
    </source>
</evidence>
<keyword evidence="1" id="KW-0812">Transmembrane</keyword>
<feature type="transmembrane region" description="Helical" evidence="1">
    <location>
        <begin position="44"/>
        <end position="65"/>
    </location>
</feature>
<accession>A0A1M6PJZ0</accession>
<dbReference type="Proteomes" id="UP000184395">
    <property type="component" value="Unassembled WGS sequence"/>
</dbReference>
<keyword evidence="1" id="KW-1133">Transmembrane helix</keyword>
<dbReference type="EMBL" id="FRAB01000013">
    <property type="protein sequence ID" value="SHK08224.1"/>
    <property type="molecule type" value="Genomic_DNA"/>
</dbReference>
<proteinExistence type="predicted"/>
<evidence type="ECO:0000256" key="1">
    <source>
        <dbReference type="SAM" id="Phobius"/>
    </source>
</evidence>
<organism evidence="2 3">
    <name type="scientific">Paraburkholderia terricola</name>
    <dbReference type="NCBI Taxonomy" id="169427"/>
    <lineage>
        <taxon>Bacteria</taxon>
        <taxon>Pseudomonadati</taxon>
        <taxon>Pseudomonadota</taxon>
        <taxon>Betaproteobacteria</taxon>
        <taxon>Burkholderiales</taxon>
        <taxon>Burkholderiaceae</taxon>
        <taxon>Paraburkholderia</taxon>
    </lineage>
</organism>
<protein>
    <submittedName>
        <fullName evidence="2">Uncharacterized protein</fullName>
    </submittedName>
</protein>
<reference evidence="2 3" key="1">
    <citation type="submission" date="2016-11" db="EMBL/GenBank/DDBJ databases">
        <authorList>
            <person name="Jaros S."/>
            <person name="Januszkiewicz K."/>
            <person name="Wedrychowicz H."/>
        </authorList>
    </citation>
    <scope>NUCLEOTIDE SEQUENCE [LARGE SCALE GENOMIC DNA]</scope>
    <source>
        <strain evidence="2 3">LMG 20594</strain>
    </source>
</reference>
<gene>
    <name evidence="2" type="ORF">SAMN05192548_101317</name>
</gene>
<dbReference type="STRING" id="169427.SAMN05192548_101317"/>
<evidence type="ECO:0000313" key="2">
    <source>
        <dbReference type="EMBL" id="SHK08224.1"/>
    </source>
</evidence>
<name>A0A1M6PJZ0_9BURK</name>
<feature type="transmembrane region" description="Helical" evidence="1">
    <location>
        <begin position="86"/>
        <end position="105"/>
    </location>
</feature>
<keyword evidence="1" id="KW-0472">Membrane</keyword>